<protein>
    <submittedName>
        <fullName evidence="1">Ty3-gypsy retroelement transposase</fullName>
    </submittedName>
</protein>
<dbReference type="SUPFAM" id="SSF56672">
    <property type="entry name" value="DNA/RNA polymerases"/>
    <property type="match status" value="1"/>
</dbReference>
<dbReference type="InterPro" id="IPR043502">
    <property type="entry name" value="DNA/RNA_pol_sf"/>
</dbReference>
<dbReference type="EMBL" id="SSTD01005545">
    <property type="protein sequence ID" value="TYK21762.1"/>
    <property type="molecule type" value="Genomic_DNA"/>
</dbReference>
<name>A0A5D3DDV9_CUCMM</name>
<evidence type="ECO:0000313" key="1">
    <source>
        <dbReference type="EMBL" id="TYK21762.1"/>
    </source>
</evidence>
<reference evidence="1 2" key="1">
    <citation type="submission" date="2019-08" db="EMBL/GenBank/DDBJ databases">
        <title>Draft genome sequences of two oriental melons (Cucumis melo L. var makuwa).</title>
        <authorList>
            <person name="Kwon S.-Y."/>
        </authorList>
    </citation>
    <scope>NUCLEOTIDE SEQUENCE [LARGE SCALE GENOMIC DNA]</scope>
    <source>
        <strain evidence="2">cv. Chang Bougi</strain>
        <tissue evidence="1">Leaf</tissue>
    </source>
</reference>
<dbReference type="InterPro" id="IPR032567">
    <property type="entry name" value="RTL1-rel"/>
</dbReference>
<evidence type="ECO:0000313" key="2">
    <source>
        <dbReference type="Proteomes" id="UP000321947"/>
    </source>
</evidence>
<gene>
    <name evidence="1" type="ORF">E5676_scaffold1721G00100</name>
</gene>
<sequence>MDGGVNVVVELSINSVVGFTNPSIMKVRGQILGEEVVVLIDCGVTHNFISDKLVNELKLHTKGNSQYGIILGSRIAIKGKGGYLVECRALEGGLILSEETVEEEVNKVPEKVQKMLTKFDDVFEWPKKLPPRRAIEHHIHLKTGTNPVHVRPHRYAFQQKAKRERLVDEMLSSGVIQPSTEPYLSPVLLVKEKDGS</sequence>
<dbReference type="Proteomes" id="UP000321947">
    <property type="component" value="Unassembled WGS sequence"/>
</dbReference>
<comment type="caution">
    <text evidence="1">The sequence shown here is derived from an EMBL/GenBank/DDBJ whole genome shotgun (WGS) entry which is preliminary data.</text>
</comment>
<dbReference type="Gene3D" id="3.10.10.10">
    <property type="entry name" value="HIV Type 1 Reverse Transcriptase, subunit A, domain 1"/>
    <property type="match status" value="1"/>
</dbReference>
<dbReference type="PANTHER" id="PTHR15503:SF22">
    <property type="entry name" value="TRANSPOSON TY3-I GAG POLYPROTEIN"/>
    <property type="match status" value="1"/>
</dbReference>
<dbReference type="InterPro" id="IPR021109">
    <property type="entry name" value="Peptidase_aspartic_dom_sf"/>
</dbReference>
<accession>A0A5D3DDV9</accession>
<organism evidence="1 2">
    <name type="scientific">Cucumis melo var. makuwa</name>
    <name type="common">Oriental melon</name>
    <dbReference type="NCBI Taxonomy" id="1194695"/>
    <lineage>
        <taxon>Eukaryota</taxon>
        <taxon>Viridiplantae</taxon>
        <taxon>Streptophyta</taxon>
        <taxon>Embryophyta</taxon>
        <taxon>Tracheophyta</taxon>
        <taxon>Spermatophyta</taxon>
        <taxon>Magnoliopsida</taxon>
        <taxon>eudicotyledons</taxon>
        <taxon>Gunneridae</taxon>
        <taxon>Pentapetalae</taxon>
        <taxon>rosids</taxon>
        <taxon>fabids</taxon>
        <taxon>Cucurbitales</taxon>
        <taxon>Cucurbitaceae</taxon>
        <taxon>Benincaseae</taxon>
        <taxon>Cucumis</taxon>
    </lineage>
</organism>
<dbReference type="PANTHER" id="PTHR15503">
    <property type="entry name" value="LDOC1 RELATED"/>
    <property type="match status" value="1"/>
</dbReference>
<dbReference type="Gene3D" id="2.40.70.10">
    <property type="entry name" value="Acid Proteases"/>
    <property type="match status" value="1"/>
</dbReference>
<dbReference type="AlphaFoldDB" id="A0A5D3DDV9"/>
<proteinExistence type="predicted"/>